<sequence length="267" mass="29715">MSTDDSGSTDFDTSVQRRQALEMSIRDAPADVAPYLELARIHRAIDKPAEAQKVLEKAVRVASDDPDVLWELEEAELARSLQRLKELKGLHNQHPTPDVTSDLERAQHEWAIRRAEVCRKRLLRDPSQTNLCIVMAEAMYEMGKFNEAIAALEPALEDPQECSKAFLVRGMCLQAINEPLAALTAFRGAALRRSLQPLPSVKLAALRHAADLASRLGLRATCKRYLRGILQLNPNDLVATQALARLEAKGAADFHEQETTDHVPSNR</sequence>
<dbReference type="Gene3D" id="1.25.40.10">
    <property type="entry name" value="Tetratricopeptide repeat domain"/>
    <property type="match status" value="2"/>
</dbReference>
<dbReference type="SUPFAM" id="SSF48452">
    <property type="entry name" value="TPR-like"/>
    <property type="match status" value="2"/>
</dbReference>
<dbReference type="InterPro" id="IPR011990">
    <property type="entry name" value="TPR-like_helical_dom_sf"/>
</dbReference>
<reference evidence="1 2" key="1">
    <citation type="submission" date="2019-02" db="EMBL/GenBank/DDBJ databases">
        <title>Deep-cultivation of Planctomycetes and their phenomic and genomic characterization uncovers novel biology.</title>
        <authorList>
            <person name="Wiegand S."/>
            <person name="Jogler M."/>
            <person name="Boedeker C."/>
            <person name="Pinto D."/>
            <person name="Vollmers J."/>
            <person name="Rivas-Marin E."/>
            <person name="Kohn T."/>
            <person name="Peeters S.H."/>
            <person name="Heuer A."/>
            <person name="Rast P."/>
            <person name="Oberbeckmann S."/>
            <person name="Bunk B."/>
            <person name="Jeske O."/>
            <person name="Meyerdierks A."/>
            <person name="Storesund J.E."/>
            <person name="Kallscheuer N."/>
            <person name="Luecker S."/>
            <person name="Lage O.M."/>
            <person name="Pohl T."/>
            <person name="Merkel B.J."/>
            <person name="Hornburger P."/>
            <person name="Mueller R.-W."/>
            <person name="Bruemmer F."/>
            <person name="Labrenz M."/>
            <person name="Spormann A.M."/>
            <person name="Op den Camp H."/>
            <person name="Overmann J."/>
            <person name="Amann R."/>
            <person name="Jetten M.S.M."/>
            <person name="Mascher T."/>
            <person name="Medema M.H."/>
            <person name="Devos D.P."/>
            <person name="Kaster A.-K."/>
            <person name="Ovreas L."/>
            <person name="Rohde M."/>
            <person name="Galperin M.Y."/>
            <person name="Jogler C."/>
        </authorList>
    </citation>
    <scope>NUCLEOTIDE SEQUENCE [LARGE SCALE GENOMIC DNA]</scope>
    <source>
        <strain evidence="1 2">Poly24</strain>
    </source>
</reference>
<organism evidence="1 2">
    <name type="scientific">Rosistilla carotiformis</name>
    <dbReference type="NCBI Taxonomy" id="2528017"/>
    <lineage>
        <taxon>Bacteria</taxon>
        <taxon>Pseudomonadati</taxon>
        <taxon>Planctomycetota</taxon>
        <taxon>Planctomycetia</taxon>
        <taxon>Pirellulales</taxon>
        <taxon>Pirellulaceae</taxon>
        <taxon>Rosistilla</taxon>
    </lineage>
</organism>
<evidence type="ECO:0000313" key="1">
    <source>
        <dbReference type="EMBL" id="QDV69604.1"/>
    </source>
</evidence>
<dbReference type="Proteomes" id="UP000315082">
    <property type="component" value="Chromosome"/>
</dbReference>
<name>A0A518JVN4_9BACT</name>
<keyword evidence="2" id="KW-1185">Reference proteome</keyword>
<dbReference type="KEGG" id="rcf:Poly24_33200"/>
<evidence type="ECO:0000313" key="2">
    <source>
        <dbReference type="Proteomes" id="UP000315082"/>
    </source>
</evidence>
<protein>
    <submittedName>
        <fullName evidence="1">Tetratricopeptide repeat protein</fullName>
    </submittedName>
</protein>
<proteinExistence type="predicted"/>
<dbReference type="AlphaFoldDB" id="A0A518JVN4"/>
<dbReference type="Pfam" id="PF13181">
    <property type="entry name" value="TPR_8"/>
    <property type="match status" value="1"/>
</dbReference>
<accession>A0A518JVN4</accession>
<dbReference type="InterPro" id="IPR019734">
    <property type="entry name" value="TPR_rpt"/>
</dbReference>
<gene>
    <name evidence="1" type="ORF">Poly24_33200</name>
</gene>
<dbReference type="RefSeq" id="WP_197451951.1">
    <property type="nucleotide sequence ID" value="NZ_CP036348.1"/>
</dbReference>
<dbReference type="EMBL" id="CP036348">
    <property type="protein sequence ID" value="QDV69604.1"/>
    <property type="molecule type" value="Genomic_DNA"/>
</dbReference>